<dbReference type="SUPFAM" id="SSF55486">
    <property type="entry name" value="Metalloproteases ('zincins'), catalytic domain"/>
    <property type="match status" value="1"/>
</dbReference>
<organism evidence="1 2">
    <name type="scientific">Paractinoplanes globisporus</name>
    <dbReference type="NCBI Taxonomy" id="113565"/>
    <lineage>
        <taxon>Bacteria</taxon>
        <taxon>Bacillati</taxon>
        <taxon>Actinomycetota</taxon>
        <taxon>Actinomycetes</taxon>
        <taxon>Micromonosporales</taxon>
        <taxon>Micromonosporaceae</taxon>
        <taxon>Paractinoplanes</taxon>
    </lineage>
</organism>
<keyword evidence="2" id="KW-1185">Reference proteome</keyword>
<gene>
    <name evidence="1" type="ORF">ACFY35_44460</name>
</gene>
<comment type="caution">
    <text evidence="1">The sequence shown here is derived from an EMBL/GenBank/DDBJ whole genome shotgun (WGS) entry which is preliminary data.</text>
</comment>
<accession>A0ABW6WT94</accession>
<dbReference type="InterPro" id="IPR013783">
    <property type="entry name" value="Ig-like_fold"/>
</dbReference>
<name>A0ABW6WT94_9ACTN</name>
<sequence length="778" mass="84225">MAFELSPEIEVDRDDEGRVLLLRHPRSPYTPQRASLTEPSVTELADSYVAEVAPLYGLRIEGLDGDELGLHRETEKSVLDSTVVTYQQTLQGLPIWQAALEVRLAGEPPRVLSSSSTLHLGVELDAPARQDGPAFAVDDATAVASVLGIDPAADPEFRVNSTRRLVYQYDPALRFDPAATVSAGGEQFDHGPPVLPLAPIPRDIIPGQHYIVQEILFDHSAPRWGLVHWRVFVEPLRQAVLYLRAFVATQHACVFLSDPVSLSGKLLDGGTPAGELDPLRARVPLLGLDPPVAGTQALRGEFIALADTDAPTVAAPTTTTPFDFCYSAVTDDFSAACAYHNYDRLYRLVQGMGFTIAQYFDGTTFPVPTDHQGFGNQVNAAAHGNAAGNGMGRYRNGLARSGFPVGIADDWRVVLHEFGHALLWDHVNSPNFGFCHSAGDTLAVILNDPDSLAPDRYVTFPFTPISRRHDREVTDGWAWGGIRHDTQYGSEQILSTLLFRVYRVTGGDDADISVRRFAGRYLAYLIVRAIGTLTVTSTNPALLASAMMDADEATLDFEGQAGGAWHKVIRWSFEQQGLYQPPGAPVPVQQPGAPPAVDVYIDDGRGGGYFPYLPDFAASPDVWNRWAADGGTEHQQPIPGQTNYLYARVGNRGTQQATGVRVRIYQGDPQGGLVWPAGWQPAAAEQNAGPIPPNGRTVAGPFAWNPSEKPGEAVLASVSAAGDVSNAETVNGPIAHWRLVPFDNNLAQRTMTCPPTAAVSLLTDDSEPPDQPWRGLFL</sequence>
<evidence type="ECO:0008006" key="3">
    <source>
        <dbReference type="Google" id="ProtNLM"/>
    </source>
</evidence>
<evidence type="ECO:0000313" key="2">
    <source>
        <dbReference type="Proteomes" id="UP001602245"/>
    </source>
</evidence>
<dbReference type="EMBL" id="JBIAZU010000008">
    <property type="protein sequence ID" value="MFF5296533.1"/>
    <property type="molecule type" value="Genomic_DNA"/>
</dbReference>
<protein>
    <recommendedName>
        <fullName evidence="3">FTP domain-containing protein</fullName>
    </recommendedName>
</protein>
<dbReference type="Proteomes" id="UP001602245">
    <property type="component" value="Unassembled WGS sequence"/>
</dbReference>
<reference evidence="1 2" key="1">
    <citation type="submission" date="2024-10" db="EMBL/GenBank/DDBJ databases">
        <title>The Natural Products Discovery Center: Release of the First 8490 Sequenced Strains for Exploring Actinobacteria Biosynthetic Diversity.</title>
        <authorList>
            <person name="Kalkreuter E."/>
            <person name="Kautsar S.A."/>
            <person name="Yang D."/>
            <person name="Bader C.D."/>
            <person name="Teijaro C.N."/>
            <person name="Fluegel L."/>
            <person name="Davis C.M."/>
            <person name="Simpson J.R."/>
            <person name="Lauterbach L."/>
            <person name="Steele A.D."/>
            <person name="Gui C."/>
            <person name="Meng S."/>
            <person name="Li G."/>
            <person name="Viehrig K."/>
            <person name="Ye F."/>
            <person name="Su P."/>
            <person name="Kiefer A.F."/>
            <person name="Nichols A."/>
            <person name="Cepeda A.J."/>
            <person name="Yan W."/>
            <person name="Fan B."/>
            <person name="Jiang Y."/>
            <person name="Adhikari A."/>
            <person name="Zheng C.-J."/>
            <person name="Schuster L."/>
            <person name="Cowan T.M."/>
            <person name="Smanski M.J."/>
            <person name="Chevrette M.G."/>
            <person name="De Carvalho L.P.S."/>
            <person name="Shen B."/>
        </authorList>
    </citation>
    <scope>NUCLEOTIDE SEQUENCE [LARGE SCALE GENOMIC DNA]</scope>
    <source>
        <strain evidence="1 2">NPDC000087</strain>
    </source>
</reference>
<proteinExistence type="predicted"/>
<dbReference type="Gene3D" id="2.60.40.10">
    <property type="entry name" value="Immunoglobulins"/>
    <property type="match status" value="1"/>
</dbReference>
<dbReference type="RefSeq" id="WP_020517302.1">
    <property type="nucleotide sequence ID" value="NZ_JBIAZU010000008.1"/>
</dbReference>
<evidence type="ECO:0000313" key="1">
    <source>
        <dbReference type="EMBL" id="MFF5296533.1"/>
    </source>
</evidence>